<accession>A0A1U9LGI6</accession>
<dbReference type="PANTHER" id="PTHR30273:SF2">
    <property type="entry name" value="PROTEIN FECR"/>
    <property type="match status" value="1"/>
</dbReference>
<dbReference type="STRING" id="1076596.A0U91_11615"/>
<dbReference type="AlphaFoldDB" id="A0A1U9LGI6"/>
<gene>
    <name evidence="2" type="ORF">A0U91_11615</name>
</gene>
<evidence type="ECO:0000313" key="3">
    <source>
        <dbReference type="Proteomes" id="UP000189055"/>
    </source>
</evidence>
<proteinExistence type="predicted"/>
<reference evidence="2 3" key="1">
    <citation type="submission" date="2016-03" db="EMBL/GenBank/DDBJ databases">
        <title>Acetic acid bacteria sequencing.</title>
        <authorList>
            <person name="Brandt J."/>
            <person name="Jakob F."/>
            <person name="Vogel R.F."/>
        </authorList>
    </citation>
    <scope>NUCLEOTIDE SEQUENCE [LARGE SCALE GENOMIC DNA]</scope>
    <source>
        <strain evidence="2 3">TMW2.1084</strain>
    </source>
</reference>
<evidence type="ECO:0000313" key="2">
    <source>
        <dbReference type="EMBL" id="AQT05400.1"/>
    </source>
</evidence>
<name>A0A1U9LGI6_9PROT</name>
<dbReference type="PANTHER" id="PTHR30273">
    <property type="entry name" value="PERIPLASMIC SIGNAL SENSOR AND SIGMA FACTOR ACTIVATOR FECR-RELATED"/>
    <property type="match status" value="1"/>
</dbReference>
<dbReference type="KEGG" id="aper:A0U91_11615"/>
<dbReference type="InterPro" id="IPR012373">
    <property type="entry name" value="Ferrdict_sens_TM"/>
</dbReference>
<feature type="domain" description="FecR N-terminal" evidence="1">
    <location>
        <begin position="11"/>
        <end position="50"/>
    </location>
</feature>
<dbReference type="Proteomes" id="UP000189055">
    <property type="component" value="Chromosome"/>
</dbReference>
<dbReference type="InterPro" id="IPR032623">
    <property type="entry name" value="FecR_N"/>
</dbReference>
<evidence type="ECO:0000259" key="1">
    <source>
        <dbReference type="Pfam" id="PF16220"/>
    </source>
</evidence>
<dbReference type="EMBL" id="CP014687">
    <property type="protein sequence ID" value="AQT05400.1"/>
    <property type="molecule type" value="Genomic_DNA"/>
</dbReference>
<dbReference type="Pfam" id="PF16220">
    <property type="entry name" value="DUF4880"/>
    <property type="match status" value="1"/>
</dbReference>
<organism evidence="2 3">
    <name type="scientific">Acetobacter persici</name>
    <dbReference type="NCBI Taxonomy" id="1076596"/>
    <lineage>
        <taxon>Bacteria</taxon>
        <taxon>Pseudomonadati</taxon>
        <taxon>Pseudomonadota</taxon>
        <taxon>Alphaproteobacteria</taxon>
        <taxon>Acetobacterales</taxon>
        <taxon>Acetobacteraceae</taxon>
        <taxon>Acetobacter</taxon>
    </lineage>
</organism>
<dbReference type="RefSeq" id="WP_077931181.1">
    <property type="nucleotide sequence ID" value="NZ_CP014687.1"/>
</dbReference>
<dbReference type="GO" id="GO:0016989">
    <property type="term" value="F:sigma factor antagonist activity"/>
    <property type="evidence" value="ECO:0007669"/>
    <property type="project" value="TreeGrafter"/>
</dbReference>
<sequence length="300" mass="33519">MATEDSPDYVAAQWMARIDRSALTQEEQDALNRWVSADIRHKGAFLRAQAIWQATNKARALHAPYPARVAHVPRPSSRRAFLGSAVAASVGLFVIASKTGEARTQYTTLKNILHCRQTPEKQLILDCYSHVDDYSELTRIVYGRCLVAGSQRTVKTSRLRFVINGSLLMYKDANYEIGLVMDGHASLKGQHPSEYKTLSAGEQITRTAAGQLHFSYLDAEALARLSAWTKGQVSLDTQTISEASDIFNRYNQKQLVPSFRLADYRLSGMFDLNRPDVFALAVKTVLGGKIHEDGQHIYLE</sequence>
<protein>
    <recommendedName>
        <fullName evidence="1">FecR N-terminal domain-containing protein</fullName>
    </recommendedName>
</protein>